<evidence type="ECO:0000313" key="2">
    <source>
        <dbReference type="WBParaSite" id="L893_g2719.t1"/>
    </source>
</evidence>
<dbReference type="AlphaFoldDB" id="A0A1I7ZKF2"/>
<dbReference type="Proteomes" id="UP000095287">
    <property type="component" value="Unplaced"/>
</dbReference>
<proteinExistence type="predicted"/>
<name>A0A1I7ZKF2_9BILA</name>
<reference evidence="2" key="1">
    <citation type="submission" date="2016-11" db="UniProtKB">
        <authorList>
            <consortium name="WormBaseParasite"/>
        </authorList>
    </citation>
    <scope>IDENTIFICATION</scope>
</reference>
<accession>A0A1I7ZKF2</accession>
<evidence type="ECO:0000313" key="1">
    <source>
        <dbReference type="Proteomes" id="UP000095287"/>
    </source>
</evidence>
<keyword evidence="1" id="KW-1185">Reference proteome</keyword>
<sequence>MNEKEKGGRGKVCLPIAHVKGTTFLEVRKSRDSFEMQIKYKFYTKERLESLISDWKKGNGETLGNGLKKKQVEIAQYWNRNWPVTPQHSHPLGNTRCLIVEKDVCRGCSMERISIVPIDPEDVEDWHLELLFGSLQV</sequence>
<organism evidence="1 2">
    <name type="scientific">Steinernema glaseri</name>
    <dbReference type="NCBI Taxonomy" id="37863"/>
    <lineage>
        <taxon>Eukaryota</taxon>
        <taxon>Metazoa</taxon>
        <taxon>Ecdysozoa</taxon>
        <taxon>Nematoda</taxon>
        <taxon>Chromadorea</taxon>
        <taxon>Rhabditida</taxon>
        <taxon>Tylenchina</taxon>
        <taxon>Panagrolaimomorpha</taxon>
        <taxon>Strongyloidoidea</taxon>
        <taxon>Steinernematidae</taxon>
        <taxon>Steinernema</taxon>
    </lineage>
</organism>
<dbReference type="WBParaSite" id="L893_g2719.t1">
    <property type="protein sequence ID" value="L893_g2719.t1"/>
    <property type="gene ID" value="L893_g2719"/>
</dbReference>
<protein>
    <submittedName>
        <fullName evidence="2">DUF4160 domain-containing protein</fullName>
    </submittedName>
</protein>